<dbReference type="PANTHER" id="PTHR30518:SF2">
    <property type="entry name" value="ENDOLYTIC MUREIN TRANSGLYCOSYLASE"/>
    <property type="match status" value="1"/>
</dbReference>
<evidence type="ECO:0000256" key="2">
    <source>
        <dbReference type="ARBA" id="ARBA00022692"/>
    </source>
</evidence>
<dbReference type="Pfam" id="PF02618">
    <property type="entry name" value="YceG"/>
    <property type="match status" value="1"/>
</dbReference>
<dbReference type="PATRIC" id="fig|29423.5.peg.1466"/>
<dbReference type="EC" id="4.2.2.29" evidence="7"/>
<dbReference type="GO" id="GO:0071555">
    <property type="term" value="P:cell wall organization"/>
    <property type="evidence" value="ECO:0007669"/>
    <property type="project" value="UniProtKB-KW"/>
</dbReference>
<feature type="site" description="Important for catalytic activity" evidence="7">
    <location>
        <position position="215"/>
    </location>
</feature>
<sequence length="332" mass="37274">MKGYGLKYVLACCLALFVIGFALLGINLYGLIHRPMFSQQHEPIILYLDKSTSAASFAHKLKEQHLIKSERLFLLLIRVQGLTKQLKAGVYQIQSGESAQQFLFRVVAGDVLQETFRIIEGTTQNQVAMNLEHASYLNYSSKDWLGIASPFASAEGLLLADTYHYDAGSSGREVLMQARANLQQQLEQSWQQRSPGLPYKSSYELLITASILEKEAAIPSEKRLIAGIIINRLRKNMPLQVDPTVIYALGSQYKGKLTREALQIDSPYNTYRYRGLPPTPIAMVGKDALDAAAHPTMTAYLYFVAKGDGSHQFSATYEQQKQAIRQYLRKRS</sequence>
<dbReference type="RefSeq" id="WP_025385416.1">
    <property type="nucleotide sequence ID" value="NZ_LCUA01000002.1"/>
</dbReference>
<keyword evidence="3 7" id="KW-1133">Transmembrane helix</keyword>
<name>A0A0W0WZI2_9GAMM</name>
<evidence type="ECO:0000313" key="8">
    <source>
        <dbReference type="EMBL" id="KTD37724.1"/>
    </source>
</evidence>
<dbReference type="NCBIfam" id="TIGR00247">
    <property type="entry name" value="endolytic transglycosylase MltG"/>
    <property type="match status" value="1"/>
</dbReference>
<evidence type="ECO:0000256" key="5">
    <source>
        <dbReference type="ARBA" id="ARBA00023239"/>
    </source>
</evidence>
<dbReference type="GO" id="GO:0009252">
    <property type="term" value="P:peptidoglycan biosynthetic process"/>
    <property type="evidence" value="ECO:0007669"/>
    <property type="project" value="UniProtKB-UniRule"/>
</dbReference>
<dbReference type="Gene3D" id="3.30.160.60">
    <property type="entry name" value="Classic Zinc Finger"/>
    <property type="match status" value="1"/>
</dbReference>
<evidence type="ECO:0000256" key="7">
    <source>
        <dbReference type="HAMAP-Rule" id="MF_02065"/>
    </source>
</evidence>
<feature type="transmembrane region" description="Helical" evidence="7">
    <location>
        <begin position="6"/>
        <end position="32"/>
    </location>
</feature>
<comment type="caution">
    <text evidence="8">The sequence shown here is derived from an EMBL/GenBank/DDBJ whole genome shotgun (WGS) entry which is preliminary data.</text>
</comment>
<comment type="catalytic activity">
    <reaction evidence="7">
        <text>a peptidoglycan chain = a peptidoglycan chain with N-acetyl-1,6-anhydromuramyl-[peptide] at the reducing end + a peptidoglycan chain with N-acetylglucosamine at the non-reducing end.</text>
        <dbReference type="EC" id="4.2.2.29"/>
    </reaction>
</comment>
<comment type="subcellular location">
    <subcellularLocation>
        <location evidence="7">Cell inner membrane</location>
        <topology evidence="7">Single-pass membrane protein</topology>
    </subcellularLocation>
</comment>
<evidence type="ECO:0000256" key="1">
    <source>
        <dbReference type="ARBA" id="ARBA00022475"/>
    </source>
</evidence>
<dbReference type="EMBL" id="LNYP01000029">
    <property type="protein sequence ID" value="KTD37724.1"/>
    <property type="molecule type" value="Genomic_DNA"/>
</dbReference>
<dbReference type="Proteomes" id="UP000054858">
    <property type="component" value="Unassembled WGS sequence"/>
</dbReference>
<protein>
    <recommendedName>
        <fullName evidence="7">Endolytic murein transglycosylase</fullName>
        <ecNumber evidence="7">4.2.2.29</ecNumber>
    </recommendedName>
    <alternativeName>
        <fullName evidence="7">Peptidoglycan lytic transglycosylase</fullName>
    </alternativeName>
    <alternativeName>
        <fullName evidence="7">Peptidoglycan polymerization terminase</fullName>
    </alternativeName>
</protein>
<keyword evidence="1 7" id="KW-1003">Cell membrane</keyword>
<dbReference type="CDD" id="cd08010">
    <property type="entry name" value="MltG_like"/>
    <property type="match status" value="1"/>
</dbReference>
<dbReference type="GO" id="GO:0005886">
    <property type="term" value="C:plasma membrane"/>
    <property type="evidence" value="ECO:0007669"/>
    <property type="project" value="UniProtKB-SubCell"/>
</dbReference>
<reference evidence="8 9" key="1">
    <citation type="submission" date="2015-11" db="EMBL/GenBank/DDBJ databases">
        <title>Genomic analysis of 38 Legionella species identifies large and diverse effector repertoires.</title>
        <authorList>
            <person name="Burstein D."/>
            <person name="Amaro F."/>
            <person name="Zusman T."/>
            <person name="Lifshitz Z."/>
            <person name="Cohen O."/>
            <person name="Gilbert J.A."/>
            <person name="Pupko T."/>
            <person name="Shuman H.A."/>
            <person name="Segal G."/>
        </authorList>
    </citation>
    <scope>NUCLEOTIDE SEQUENCE [LARGE SCALE GENOMIC DNA]</scope>
    <source>
        <strain evidence="8 9">Oak Ridge-10</strain>
    </source>
</reference>
<evidence type="ECO:0000256" key="4">
    <source>
        <dbReference type="ARBA" id="ARBA00023136"/>
    </source>
</evidence>
<evidence type="ECO:0000313" key="9">
    <source>
        <dbReference type="Proteomes" id="UP000054858"/>
    </source>
</evidence>
<proteinExistence type="inferred from homology"/>
<evidence type="ECO:0000256" key="6">
    <source>
        <dbReference type="ARBA" id="ARBA00023316"/>
    </source>
</evidence>
<dbReference type="AlphaFoldDB" id="A0A0W0WZI2"/>
<dbReference type="HAMAP" id="MF_02065">
    <property type="entry name" value="MltG"/>
    <property type="match status" value="1"/>
</dbReference>
<organism evidence="8 9">
    <name type="scientific">Legionella oakridgensis</name>
    <dbReference type="NCBI Taxonomy" id="29423"/>
    <lineage>
        <taxon>Bacteria</taxon>
        <taxon>Pseudomonadati</taxon>
        <taxon>Pseudomonadota</taxon>
        <taxon>Gammaproteobacteria</taxon>
        <taxon>Legionellales</taxon>
        <taxon>Legionellaceae</taxon>
        <taxon>Legionella</taxon>
    </lineage>
</organism>
<dbReference type="Gene3D" id="3.30.1490.480">
    <property type="entry name" value="Endolytic murein transglycosylase"/>
    <property type="match status" value="1"/>
</dbReference>
<keyword evidence="2 7" id="KW-0812">Transmembrane</keyword>
<keyword evidence="7" id="KW-0997">Cell inner membrane</keyword>
<keyword evidence="4 7" id="KW-0472">Membrane</keyword>
<keyword evidence="6 7" id="KW-0961">Cell wall biogenesis/degradation</keyword>
<dbReference type="InterPro" id="IPR003770">
    <property type="entry name" value="MLTG-like"/>
</dbReference>
<gene>
    <name evidence="7" type="primary">mltG</name>
    <name evidence="8" type="ORF">Loak_1400</name>
</gene>
<accession>A0A0W0WZI2</accession>
<dbReference type="GO" id="GO:0008932">
    <property type="term" value="F:lytic endotransglycosylase activity"/>
    <property type="evidence" value="ECO:0007669"/>
    <property type="project" value="UniProtKB-UniRule"/>
</dbReference>
<comment type="similarity">
    <text evidence="7">Belongs to the transglycosylase MltG family.</text>
</comment>
<evidence type="ECO:0000256" key="3">
    <source>
        <dbReference type="ARBA" id="ARBA00022989"/>
    </source>
</evidence>
<comment type="function">
    <text evidence="7">Functions as a peptidoglycan terminase that cleaves nascent peptidoglycan strands endolytically to terminate their elongation.</text>
</comment>
<dbReference type="PANTHER" id="PTHR30518">
    <property type="entry name" value="ENDOLYTIC MUREIN TRANSGLYCOSYLASE"/>
    <property type="match status" value="1"/>
</dbReference>
<keyword evidence="5 7" id="KW-0456">Lyase</keyword>